<comment type="caution">
    <text evidence="2">The sequence shown here is derived from an EMBL/GenBank/DDBJ whole genome shotgun (WGS) entry which is preliminary data.</text>
</comment>
<reference evidence="2" key="1">
    <citation type="journal article" date="2023" name="Science">
        <title>Genome structures resolve the early diversification of teleost fishes.</title>
        <authorList>
            <person name="Parey E."/>
            <person name="Louis A."/>
            <person name="Montfort J."/>
            <person name="Bouchez O."/>
            <person name="Roques C."/>
            <person name="Iampietro C."/>
            <person name="Lluch J."/>
            <person name="Castinel A."/>
            <person name="Donnadieu C."/>
            <person name="Desvignes T."/>
            <person name="Floi Bucao C."/>
            <person name="Jouanno E."/>
            <person name="Wen M."/>
            <person name="Mejri S."/>
            <person name="Dirks R."/>
            <person name="Jansen H."/>
            <person name="Henkel C."/>
            <person name="Chen W.J."/>
            <person name="Zahm M."/>
            <person name="Cabau C."/>
            <person name="Klopp C."/>
            <person name="Thompson A.W."/>
            <person name="Robinson-Rechavi M."/>
            <person name="Braasch I."/>
            <person name="Lecointre G."/>
            <person name="Bobe J."/>
            <person name="Postlethwait J.H."/>
            <person name="Berthelot C."/>
            <person name="Roest Crollius H."/>
            <person name="Guiguen Y."/>
        </authorList>
    </citation>
    <scope>NUCLEOTIDE SEQUENCE</scope>
    <source>
        <strain evidence="2">WJC10195</strain>
    </source>
</reference>
<evidence type="ECO:0000256" key="1">
    <source>
        <dbReference type="SAM" id="SignalP"/>
    </source>
</evidence>
<sequence>MRVLITVALLCTLSLPGLRSQCPSPGSLKDPEGTKLCARMFTDSHENSTLSCLGEHMNVYPQDDYPFLPRSWNDQISSLVVSRFCSLKVWSRTKKEGKRQTFRAGIQHRLKDVRMGLFRNWDNQISAFYYAVFGVSGTGMRFDLGPVKCRSTEHRRQLNASILRTTGSTTGHLHTGSAAKV</sequence>
<dbReference type="Pfam" id="PF15138">
    <property type="entry name" value="Syncollin"/>
    <property type="match status" value="1"/>
</dbReference>
<evidence type="ECO:0000313" key="3">
    <source>
        <dbReference type="Proteomes" id="UP001152622"/>
    </source>
</evidence>
<feature type="signal peptide" evidence="1">
    <location>
        <begin position="1"/>
        <end position="20"/>
    </location>
</feature>
<gene>
    <name evidence="2" type="ORF">SKAU_G00323450</name>
</gene>
<dbReference type="Gene3D" id="2.60.20.10">
    <property type="entry name" value="Crystallins"/>
    <property type="match status" value="1"/>
</dbReference>
<proteinExistence type="predicted"/>
<protein>
    <submittedName>
        <fullName evidence="2">Uncharacterized protein</fullName>
    </submittedName>
</protein>
<name>A0A9Q1EP70_SYNKA</name>
<dbReference type="EMBL" id="JAINUF010000014">
    <property type="protein sequence ID" value="KAJ8342417.1"/>
    <property type="molecule type" value="Genomic_DNA"/>
</dbReference>
<dbReference type="GO" id="GO:0030667">
    <property type="term" value="C:secretory granule membrane"/>
    <property type="evidence" value="ECO:0007669"/>
    <property type="project" value="InterPro"/>
</dbReference>
<keyword evidence="1" id="KW-0732">Signal</keyword>
<feature type="chain" id="PRO_5040361269" evidence="1">
    <location>
        <begin position="21"/>
        <end position="181"/>
    </location>
</feature>
<dbReference type="GO" id="GO:0006887">
    <property type="term" value="P:exocytosis"/>
    <property type="evidence" value="ECO:0007669"/>
    <property type="project" value="InterPro"/>
</dbReference>
<organism evidence="2 3">
    <name type="scientific">Synaphobranchus kaupii</name>
    <name type="common">Kaup's arrowtooth eel</name>
    <dbReference type="NCBI Taxonomy" id="118154"/>
    <lineage>
        <taxon>Eukaryota</taxon>
        <taxon>Metazoa</taxon>
        <taxon>Chordata</taxon>
        <taxon>Craniata</taxon>
        <taxon>Vertebrata</taxon>
        <taxon>Euteleostomi</taxon>
        <taxon>Actinopterygii</taxon>
        <taxon>Neopterygii</taxon>
        <taxon>Teleostei</taxon>
        <taxon>Anguilliformes</taxon>
        <taxon>Synaphobranchidae</taxon>
        <taxon>Synaphobranchus</taxon>
    </lineage>
</organism>
<dbReference type="Proteomes" id="UP001152622">
    <property type="component" value="Chromosome 14"/>
</dbReference>
<accession>A0A9Q1EP70</accession>
<evidence type="ECO:0000313" key="2">
    <source>
        <dbReference type="EMBL" id="KAJ8342417.1"/>
    </source>
</evidence>
<dbReference type="InterPro" id="IPR028137">
    <property type="entry name" value="Syncollin"/>
</dbReference>
<keyword evidence="3" id="KW-1185">Reference proteome</keyword>
<dbReference type="PANTHER" id="PTHR17503:SF0">
    <property type="entry name" value="SYNCOLLIN"/>
    <property type="match status" value="1"/>
</dbReference>
<dbReference type="OrthoDB" id="9947298at2759"/>
<dbReference type="PANTHER" id="PTHR17503">
    <property type="entry name" value="SYNCOLLIN"/>
    <property type="match status" value="1"/>
</dbReference>
<dbReference type="AlphaFoldDB" id="A0A9Q1EP70"/>